<dbReference type="InterPro" id="IPR050389">
    <property type="entry name" value="LysR-type_TF"/>
</dbReference>
<dbReference type="SUPFAM" id="SSF46785">
    <property type="entry name" value="Winged helix' DNA-binding domain"/>
    <property type="match status" value="1"/>
</dbReference>
<name>A0AAW4P2H6_9GAMM</name>
<dbReference type="RefSeq" id="WP_174868952.1">
    <property type="nucleotide sequence ID" value="NZ_CABFUW010000005.1"/>
</dbReference>
<reference evidence="6" key="2">
    <citation type="submission" date="2021-01" db="EMBL/GenBank/DDBJ databases">
        <authorList>
            <person name="Vargas Peralta D."/>
        </authorList>
    </citation>
    <scope>NUCLEOTIDE SEQUENCE</scope>
    <source>
        <strain evidence="6">A3</strain>
    </source>
</reference>
<evidence type="ECO:0000313" key="7">
    <source>
        <dbReference type="Proteomes" id="UP000696310"/>
    </source>
</evidence>
<keyword evidence="2" id="KW-0805">Transcription regulation</keyword>
<dbReference type="Proteomes" id="UP000696310">
    <property type="component" value="Unassembled WGS sequence"/>
</dbReference>
<evidence type="ECO:0000313" key="6">
    <source>
        <dbReference type="EMBL" id="MBW5893685.1"/>
    </source>
</evidence>
<dbReference type="PANTHER" id="PTHR30118:SF15">
    <property type="entry name" value="TRANSCRIPTIONAL REGULATORY PROTEIN"/>
    <property type="match status" value="1"/>
</dbReference>
<accession>A0AAW4P2H6</accession>
<dbReference type="Gene3D" id="1.10.10.10">
    <property type="entry name" value="Winged helix-like DNA-binding domain superfamily/Winged helix DNA-binding domain"/>
    <property type="match status" value="1"/>
</dbReference>
<evidence type="ECO:0000256" key="4">
    <source>
        <dbReference type="ARBA" id="ARBA00023163"/>
    </source>
</evidence>
<evidence type="ECO:0000256" key="3">
    <source>
        <dbReference type="ARBA" id="ARBA00023125"/>
    </source>
</evidence>
<dbReference type="PROSITE" id="PS50931">
    <property type="entry name" value="HTH_LYSR"/>
    <property type="match status" value="1"/>
</dbReference>
<dbReference type="GO" id="GO:0003677">
    <property type="term" value="F:DNA binding"/>
    <property type="evidence" value="ECO:0007669"/>
    <property type="project" value="UniProtKB-KW"/>
</dbReference>
<gene>
    <name evidence="6" type="ORF">IM880_15830</name>
</gene>
<dbReference type="GO" id="GO:0003700">
    <property type="term" value="F:DNA-binding transcription factor activity"/>
    <property type="evidence" value="ECO:0007669"/>
    <property type="project" value="InterPro"/>
</dbReference>
<comment type="caution">
    <text evidence="6">The sequence shown here is derived from an EMBL/GenBank/DDBJ whole genome shotgun (WGS) entry which is preliminary data.</text>
</comment>
<evidence type="ECO:0000259" key="5">
    <source>
        <dbReference type="PROSITE" id="PS50931"/>
    </source>
</evidence>
<dbReference type="InterPro" id="IPR036390">
    <property type="entry name" value="WH_DNA-bd_sf"/>
</dbReference>
<dbReference type="AlphaFoldDB" id="A0AAW4P2H6"/>
<protein>
    <submittedName>
        <fullName evidence="6">LysR family transcriptional regulator</fullName>
    </submittedName>
</protein>
<keyword evidence="3" id="KW-0238">DNA-binding</keyword>
<dbReference type="InterPro" id="IPR000847">
    <property type="entry name" value="LysR_HTH_N"/>
</dbReference>
<proteinExistence type="inferred from homology"/>
<dbReference type="SUPFAM" id="SSF53850">
    <property type="entry name" value="Periplasmic binding protein-like II"/>
    <property type="match status" value="1"/>
</dbReference>
<dbReference type="CDD" id="cd08468">
    <property type="entry name" value="PBP2_Pa0477"/>
    <property type="match status" value="1"/>
</dbReference>
<evidence type="ECO:0000256" key="2">
    <source>
        <dbReference type="ARBA" id="ARBA00023015"/>
    </source>
</evidence>
<dbReference type="InterPro" id="IPR036388">
    <property type="entry name" value="WH-like_DNA-bd_sf"/>
</dbReference>
<dbReference type="PANTHER" id="PTHR30118">
    <property type="entry name" value="HTH-TYPE TRANSCRIPTIONAL REGULATOR LEUO-RELATED"/>
    <property type="match status" value="1"/>
</dbReference>
<dbReference type="InterPro" id="IPR005119">
    <property type="entry name" value="LysR_subst-bd"/>
</dbReference>
<dbReference type="Pfam" id="PF00126">
    <property type="entry name" value="HTH_1"/>
    <property type="match status" value="1"/>
</dbReference>
<reference evidence="6" key="1">
    <citation type="journal article" date="2021" name="bioRxiv">
        <title>Identification of Pectobacterium species isolated from the soft rot of tetecho (Neobuxbaumia tetetzo), a columnar cactus, and associated metagenomics.</title>
        <authorList>
            <person name="Vargas-Peralta D."/>
            <person name="Narvaez-Barragan D.A."/>
            <person name="de Sandozequi A."/>
            <person name="Romero-Gutierrez M.F."/>
            <person name="Segovia L."/>
            <person name="Martinez-Anaya C."/>
            <person name="Alcaraz L.D."/>
            <person name="de la Torre Almaraz R."/>
        </authorList>
    </citation>
    <scope>NUCLEOTIDE SEQUENCE</scope>
    <source>
        <strain evidence="6">A3</strain>
    </source>
</reference>
<comment type="similarity">
    <text evidence="1">Belongs to the LysR transcriptional regulatory family.</text>
</comment>
<keyword evidence="4" id="KW-0804">Transcription</keyword>
<dbReference type="EMBL" id="JAESHX010000078">
    <property type="protein sequence ID" value="MBW5893685.1"/>
    <property type="molecule type" value="Genomic_DNA"/>
</dbReference>
<dbReference type="Pfam" id="PF03466">
    <property type="entry name" value="LysR_substrate"/>
    <property type="match status" value="1"/>
</dbReference>
<sequence>MNIMHLNLRRIDLNLLVVFNSVYQHRSVAAAAKELAMSASAVSHALTRLRNTFADELFFRVGNTMHPTVVADDIAEPIAESLALLTQGLTPRPRFNPARSTESFTFSITDYTAFSVFPTLMAHMEKLAPHIKFNLVYSPQKVAITDLLAGKIDFALGFTDMTQSENREIEEIDWIEDSYVIITAADYPSGEALTLDDYLAARHLVVTPWNESRGVIDYALDKLNKKRHIALKTPSMMSAPFIIADSTLIMALPRNVATIFAQFLPLRIHALPFSVPPYRVKIYSHRRNSRSEASQWIKNLLHRLVTHPITNG</sequence>
<evidence type="ECO:0000256" key="1">
    <source>
        <dbReference type="ARBA" id="ARBA00009437"/>
    </source>
</evidence>
<dbReference type="Gene3D" id="3.40.190.10">
    <property type="entry name" value="Periplasmic binding protein-like II"/>
    <property type="match status" value="2"/>
</dbReference>
<organism evidence="6 7">
    <name type="scientific">Pectobacterium polaris</name>
    <dbReference type="NCBI Taxonomy" id="2042057"/>
    <lineage>
        <taxon>Bacteria</taxon>
        <taxon>Pseudomonadati</taxon>
        <taxon>Pseudomonadota</taxon>
        <taxon>Gammaproteobacteria</taxon>
        <taxon>Enterobacterales</taxon>
        <taxon>Pectobacteriaceae</taxon>
        <taxon>Pectobacterium</taxon>
    </lineage>
</organism>
<feature type="domain" description="HTH lysR-type" evidence="5">
    <location>
        <begin position="11"/>
        <end position="68"/>
    </location>
</feature>